<name>A0A671WYZ4_SPAAU</name>
<feature type="region of interest" description="Disordered" evidence="12">
    <location>
        <begin position="207"/>
        <end position="234"/>
    </location>
</feature>
<dbReference type="GeneTree" id="ENSGT00940000156387"/>
<dbReference type="PANTHER" id="PTHR12191:SF22">
    <property type="entry name" value="ZINC TRANSPORTER ZIP6"/>
    <property type="match status" value="1"/>
</dbReference>
<feature type="transmembrane region" description="Helical" evidence="13">
    <location>
        <begin position="322"/>
        <end position="344"/>
    </location>
</feature>
<feature type="compositionally biased region" description="Basic and acidic residues" evidence="12">
    <location>
        <begin position="449"/>
        <end position="473"/>
    </location>
</feature>
<evidence type="ECO:0000256" key="4">
    <source>
        <dbReference type="ARBA" id="ARBA00022692"/>
    </source>
</evidence>
<evidence type="ECO:0000256" key="2">
    <source>
        <dbReference type="ARBA" id="ARBA00006939"/>
    </source>
</evidence>
<evidence type="ECO:0000256" key="7">
    <source>
        <dbReference type="ARBA" id="ARBA00023180"/>
    </source>
</evidence>
<keyword evidence="6 13" id="KW-0472">Membrane</keyword>
<sequence length="748" mass="82612">MEEKKSRHIAVVMFLLAVSLSSGGGSTGSDCSTTTAETNRAKRLLSAVVDTQRAKESQKQHLEALFNRYGENGTISLAGLKRLLENVGLDRIRNVMVQHHEQAGHHAHHHYQHHHHHHHEDPHQNHPHDDSHHHKHVHAEPSPAKKFPKSPEAAKDQDIHDGLDDKKTAAQEVGATAAYSAQLVVKPEVNKSQDGSTETANLVVSRESRHVHDHDHDEHEREHQDLPDNDSVDSTECLSASSILSSHGMSQEAGMSVSDFSFLCPALLHQIDGEACILHVRTTERAERDHKHDHGHHGDHNSSHHDHGERSGGESGKSITTAWVGGFVSITIISLLSLLGVILIPLMNKVFFNFLLSFLVALAVGTLSGDAFLHLIPHSQRGVSQHHEVPMMNFTEGHHHHHDDGEEEDLDGVWKGLTALSGVYFMFLIEHFLTLGKMYKDKKQKIQKKWDQNDKADPEKQPALEESDLKPTEDVETNGAGMYGDHSSSLHAGGLAEEEQSMLAPQVSVVSSQGYAEASGAAAYTDEDCENKCHSHFHDTVGQADDMHHHHHDYHHILHHHHSQNHHPHSHSHSYSEEHFQQAGVAALAWMVIMGDGLHNFSDGLAIGAAFTEGLSSGLSTSVAVFCHELPHELGDFAVLLKAGMTVRQAILYNVLSAMMAYLGMVTGILIGHYADNICMWIFALTAGLFLYVALVDMVPEMLHNDAGDHGFSHCGFFLLQNAGILLGFCIMLLIALFEHKIQLDLGY</sequence>
<dbReference type="InterPro" id="IPR050799">
    <property type="entry name" value="ZIP_Transporter"/>
</dbReference>
<evidence type="ECO:0000259" key="15">
    <source>
        <dbReference type="Pfam" id="PF21116"/>
    </source>
</evidence>
<evidence type="ECO:0000313" key="17">
    <source>
        <dbReference type="Proteomes" id="UP000472265"/>
    </source>
</evidence>
<evidence type="ECO:0000256" key="14">
    <source>
        <dbReference type="SAM" id="SignalP"/>
    </source>
</evidence>
<evidence type="ECO:0000256" key="1">
    <source>
        <dbReference type="ARBA" id="ARBA00004651"/>
    </source>
</evidence>
<reference evidence="16" key="1">
    <citation type="submission" date="2021-04" db="EMBL/GenBank/DDBJ databases">
        <authorList>
            <consortium name="Wellcome Sanger Institute Data Sharing"/>
        </authorList>
    </citation>
    <scope>NUCLEOTIDE SEQUENCE [LARGE SCALE GENOMIC DNA]</scope>
</reference>
<keyword evidence="3" id="KW-1003">Cell membrane</keyword>
<evidence type="ECO:0000256" key="13">
    <source>
        <dbReference type="SAM" id="Phobius"/>
    </source>
</evidence>
<comment type="catalytic activity">
    <reaction evidence="8">
        <text>Zn(2+)(in) = Zn(2+)(out)</text>
        <dbReference type="Rhea" id="RHEA:29351"/>
        <dbReference type="ChEBI" id="CHEBI:29105"/>
    </reaction>
</comment>
<evidence type="ECO:0000256" key="8">
    <source>
        <dbReference type="ARBA" id="ARBA00034634"/>
    </source>
</evidence>
<evidence type="ECO:0000256" key="12">
    <source>
        <dbReference type="SAM" id="MobiDB-lite"/>
    </source>
</evidence>
<reference evidence="16" key="3">
    <citation type="submission" date="2025-09" db="UniProtKB">
        <authorList>
            <consortium name="Ensembl"/>
        </authorList>
    </citation>
    <scope>IDENTIFICATION</scope>
</reference>
<feature type="compositionally biased region" description="Basic and acidic residues" evidence="12">
    <location>
        <begin position="207"/>
        <end position="226"/>
    </location>
</feature>
<keyword evidence="4 13" id="KW-0812">Transmembrane</keyword>
<keyword evidence="5 13" id="KW-1133">Transmembrane helix</keyword>
<dbReference type="OrthoDB" id="200954at2759"/>
<keyword evidence="14" id="KW-0732">Signal</keyword>
<dbReference type="InParanoid" id="A0A671WYZ4"/>
<feature type="region of interest" description="Disordered" evidence="12">
    <location>
        <begin position="449"/>
        <end position="499"/>
    </location>
</feature>
<evidence type="ECO:0000256" key="6">
    <source>
        <dbReference type="ARBA" id="ARBA00023136"/>
    </source>
</evidence>
<dbReference type="Pfam" id="PF21116">
    <property type="entry name" value="EF-hand_Zip"/>
    <property type="match status" value="1"/>
</dbReference>
<evidence type="ECO:0000313" key="16">
    <source>
        <dbReference type="Ensembl" id="ENSSAUP00010043998.1"/>
    </source>
</evidence>
<keyword evidence="17" id="KW-1185">Reference proteome</keyword>
<dbReference type="InterPro" id="IPR049406">
    <property type="entry name" value="ZIP4_12_EF-hand"/>
</dbReference>
<dbReference type="OMA" id="LLMSHGM"/>
<feature type="transmembrane region" description="Helical" evidence="13">
    <location>
        <begin position="417"/>
        <end position="439"/>
    </location>
</feature>
<protein>
    <recommendedName>
        <fullName evidence="9">Zinc transporter ZIP6</fullName>
    </recommendedName>
    <alternativeName>
        <fullName evidence="11">Solute carrier family 39 member 6</fullName>
    </alternativeName>
    <alternativeName>
        <fullName evidence="10">Zrt- and Irt-like protein 6</fullName>
    </alternativeName>
</protein>
<feature type="region of interest" description="Disordered" evidence="12">
    <location>
        <begin position="102"/>
        <end position="159"/>
    </location>
</feature>
<feature type="transmembrane region" description="Helical" evidence="13">
    <location>
        <begin position="651"/>
        <end position="672"/>
    </location>
</feature>
<feature type="transmembrane region" description="Helical" evidence="13">
    <location>
        <begin position="351"/>
        <end position="376"/>
    </location>
</feature>
<evidence type="ECO:0000256" key="3">
    <source>
        <dbReference type="ARBA" id="ARBA00022475"/>
    </source>
</evidence>
<dbReference type="GO" id="GO:0005385">
    <property type="term" value="F:zinc ion transmembrane transporter activity"/>
    <property type="evidence" value="ECO:0007669"/>
    <property type="project" value="TreeGrafter"/>
</dbReference>
<feature type="signal peptide" evidence="14">
    <location>
        <begin position="1"/>
        <end position="23"/>
    </location>
</feature>
<dbReference type="Pfam" id="PF02535">
    <property type="entry name" value="Zip"/>
    <property type="match status" value="1"/>
</dbReference>
<dbReference type="GO" id="GO:0071578">
    <property type="term" value="P:zinc ion import across plasma membrane"/>
    <property type="evidence" value="ECO:0007669"/>
    <property type="project" value="TreeGrafter"/>
</dbReference>
<dbReference type="GO" id="GO:0030003">
    <property type="term" value="P:intracellular monoatomic cation homeostasis"/>
    <property type="evidence" value="ECO:0007669"/>
    <property type="project" value="TreeGrafter"/>
</dbReference>
<dbReference type="Ensembl" id="ENSSAUT00010046290.1">
    <property type="protein sequence ID" value="ENSSAUP00010043998.1"/>
    <property type="gene ID" value="ENSSAUG00010018437.1"/>
</dbReference>
<evidence type="ECO:0000256" key="11">
    <source>
        <dbReference type="ARBA" id="ARBA00042779"/>
    </source>
</evidence>
<dbReference type="GO" id="GO:0005886">
    <property type="term" value="C:plasma membrane"/>
    <property type="evidence" value="ECO:0007669"/>
    <property type="project" value="UniProtKB-SubCell"/>
</dbReference>
<dbReference type="AlphaFoldDB" id="A0A671WYZ4"/>
<feature type="region of interest" description="Disordered" evidence="12">
    <location>
        <begin position="287"/>
        <end position="315"/>
    </location>
</feature>
<feature type="domain" description="Zinc transporter ZIP4/12 EF-hand" evidence="15">
    <location>
        <begin position="203"/>
        <end position="271"/>
    </location>
</feature>
<dbReference type="PANTHER" id="PTHR12191">
    <property type="entry name" value="SOLUTE CARRIER FAMILY 39"/>
    <property type="match status" value="1"/>
</dbReference>
<dbReference type="GO" id="GO:0140410">
    <property type="term" value="F:monoatomic cation:bicarbonate symporter activity"/>
    <property type="evidence" value="ECO:0007669"/>
    <property type="project" value="TreeGrafter"/>
</dbReference>
<feature type="transmembrane region" description="Helical" evidence="13">
    <location>
        <begin position="717"/>
        <end position="738"/>
    </location>
</feature>
<evidence type="ECO:0000256" key="10">
    <source>
        <dbReference type="ARBA" id="ARBA00041704"/>
    </source>
</evidence>
<feature type="compositionally biased region" description="Basic residues" evidence="12">
    <location>
        <begin position="105"/>
        <end position="118"/>
    </location>
</feature>
<keyword evidence="7" id="KW-0325">Glycoprotein</keyword>
<reference evidence="16" key="2">
    <citation type="submission" date="2025-08" db="UniProtKB">
        <authorList>
            <consortium name="Ensembl"/>
        </authorList>
    </citation>
    <scope>IDENTIFICATION</scope>
</reference>
<proteinExistence type="inferred from homology"/>
<evidence type="ECO:0000256" key="5">
    <source>
        <dbReference type="ARBA" id="ARBA00022989"/>
    </source>
</evidence>
<feature type="chain" id="PRO_5025590215" description="Zinc transporter ZIP6" evidence="14">
    <location>
        <begin position="24"/>
        <end position="748"/>
    </location>
</feature>
<accession>A0A671WYZ4</accession>
<feature type="compositionally biased region" description="Basic and acidic residues" evidence="12">
    <location>
        <begin position="119"/>
        <end position="132"/>
    </location>
</feature>
<comment type="subcellular location">
    <subcellularLocation>
        <location evidence="1">Cell membrane</location>
        <topology evidence="1">Multi-pass membrane protein</topology>
    </subcellularLocation>
</comment>
<dbReference type="Proteomes" id="UP000472265">
    <property type="component" value="Chromosome 21"/>
</dbReference>
<organism evidence="16 17">
    <name type="scientific">Sparus aurata</name>
    <name type="common">Gilthead sea bream</name>
    <dbReference type="NCBI Taxonomy" id="8175"/>
    <lineage>
        <taxon>Eukaryota</taxon>
        <taxon>Metazoa</taxon>
        <taxon>Chordata</taxon>
        <taxon>Craniata</taxon>
        <taxon>Vertebrata</taxon>
        <taxon>Euteleostomi</taxon>
        <taxon>Actinopterygii</taxon>
        <taxon>Neopterygii</taxon>
        <taxon>Teleostei</taxon>
        <taxon>Neoteleostei</taxon>
        <taxon>Acanthomorphata</taxon>
        <taxon>Eupercaria</taxon>
        <taxon>Spariformes</taxon>
        <taxon>Sparidae</taxon>
        <taxon>Sparus</taxon>
    </lineage>
</organism>
<comment type="similarity">
    <text evidence="2">Belongs to the ZIP transporter (TC 2.A.5) family.</text>
</comment>
<feature type="compositionally biased region" description="Basic and acidic residues" evidence="12">
    <location>
        <begin position="287"/>
        <end position="312"/>
    </location>
</feature>
<dbReference type="InterPro" id="IPR003689">
    <property type="entry name" value="ZIP"/>
</dbReference>
<evidence type="ECO:0000256" key="9">
    <source>
        <dbReference type="ARBA" id="ARBA00039393"/>
    </source>
</evidence>
<gene>
    <name evidence="16" type="primary">slc39a6</name>
</gene>
<feature type="transmembrane region" description="Helical" evidence="13">
    <location>
        <begin position="678"/>
        <end position="696"/>
    </location>
</feature>